<evidence type="ECO:0000313" key="3">
    <source>
        <dbReference type="Proteomes" id="UP000002640"/>
    </source>
</evidence>
<dbReference type="OMA" id="GGGTHCK"/>
<evidence type="ECO:0000256" key="1">
    <source>
        <dbReference type="SAM" id="MobiDB-lite"/>
    </source>
</evidence>
<dbReference type="KEGG" id="psoj:PHYSODRAFT_298972"/>
<gene>
    <name evidence="2" type="ORF">PHYSODRAFT_298972</name>
</gene>
<dbReference type="InParanoid" id="G4Z8B9"/>
<feature type="region of interest" description="Disordered" evidence="1">
    <location>
        <begin position="23"/>
        <end position="92"/>
    </location>
</feature>
<protein>
    <submittedName>
        <fullName evidence="2">Uncharacterized protein</fullName>
    </submittedName>
</protein>
<dbReference type="Proteomes" id="UP000002640">
    <property type="component" value="Unassembled WGS sequence"/>
</dbReference>
<feature type="compositionally biased region" description="Polar residues" evidence="1">
    <location>
        <begin position="215"/>
        <end position="228"/>
    </location>
</feature>
<feature type="region of interest" description="Disordered" evidence="1">
    <location>
        <begin position="175"/>
        <end position="239"/>
    </location>
</feature>
<dbReference type="AlphaFoldDB" id="G4Z8B9"/>
<name>G4Z8B9_PHYSP</name>
<dbReference type="SMR" id="G4Z8B9"/>
<keyword evidence="3" id="KW-1185">Reference proteome</keyword>
<dbReference type="GeneID" id="20641677"/>
<reference evidence="2 3" key="1">
    <citation type="journal article" date="2006" name="Science">
        <title>Phytophthora genome sequences uncover evolutionary origins and mechanisms of pathogenesis.</title>
        <authorList>
            <person name="Tyler B.M."/>
            <person name="Tripathy S."/>
            <person name="Zhang X."/>
            <person name="Dehal P."/>
            <person name="Jiang R.H."/>
            <person name="Aerts A."/>
            <person name="Arredondo F.D."/>
            <person name="Baxter L."/>
            <person name="Bensasson D."/>
            <person name="Beynon J.L."/>
            <person name="Chapman J."/>
            <person name="Damasceno C.M."/>
            <person name="Dorrance A.E."/>
            <person name="Dou D."/>
            <person name="Dickerman A.W."/>
            <person name="Dubchak I.L."/>
            <person name="Garbelotto M."/>
            <person name="Gijzen M."/>
            <person name="Gordon S.G."/>
            <person name="Govers F."/>
            <person name="Grunwald N.J."/>
            <person name="Huang W."/>
            <person name="Ivors K.L."/>
            <person name="Jones R.W."/>
            <person name="Kamoun S."/>
            <person name="Krampis K."/>
            <person name="Lamour K.H."/>
            <person name="Lee M.K."/>
            <person name="McDonald W.H."/>
            <person name="Medina M."/>
            <person name="Meijer H.J."/>
            <person name="Nordberg E.K."/>
            <person name="Maclean D.J."/>
            <person name="Ospina-Giraldo M.D."/>
            <person name="Morris P.F."/>
            <person name="Phuntumart V."/>
            <person name="Putnam N.H."/>
            <person name="Rash S."/>
            <person name="Rose J.K."/>
            <person name="Sakihama Y."/>
            <person name="Salamov A.A."/>
            <person name="Savidor A."/>
            <person name="Scheuring C.F."/>
            <person name="Smith B.M."/>
            <person name="Sobral B.W."/>
            <person name="Terry A."/>
            <person name="Torto-Alalibo T.A."/>
            <person name="Win J."/>
            <person name="Xu Z."/>
            <person name="Zhang H."/>
            <person name="Grigoriev I.V."/>
            <person name="Rokhsar D.S."/>
            <person name="Boore J.L."/>
        </authorList>
    </citation>
    <scope>NUCLEOTIDE SEQUENCE [LARGE SCALE GENOMIC DNA]</scope>
    <source>
        <strain evidence="2 3">P6497</strain>
    </source>
</reference>
<evidence type="ECO:0000313" key="2">
    <source>
        <dbReference type="EMBL" id="EGZ21092.1"/>
    </source>
</evidence>
<proteinExistence type="predicted"/>
<dbReference type="RefSeq" id="XP_009523809.1">
    <property type="nucleotide sequence ID" value="XM_009525514.1"/>
</dbReference>
<feature type="region of interest" description="Disordered" evidence="1">
    <location>
        <begin position="320"/>
        <end position="340"/>
    </location>
</feature>
<organism evidence="2 3">
    <name type="scientific">Phytophthora sojae (strain P6497)</name>
    <name type="common">Soybean stem and root rot agent</name>
    <name type="synonym">Phytophthora megasperma f. sp. glycines</name>
    <dbReference type="NCBI Taxonomy" id="1094619"/>
    <lineage>
        <taxon>Eukaryota</taxon>
        <taxon>Sar</taxon>
        <taxon>Stramenopiles</taxon>
        <taxon>Oomycota</taxon>
        <taxon>Peronosporomycetes</taxon>
        <taxon>Peronosporales</taxon>
        <taxon>Peronosporaceae</taxon>
        <taxon>Phytophthora</taxon>
    </lineage>
</organism>
<sequence>MQRSSKNEADEYDLEGVTARLASMEARRRRRKDQKNADAAQQQQELDRKISCGFDLAPAELSSGSDSDDDYCSSSTNSLPSDSERGSRTRAPKLRVVDSLDLSMSVVAFGEELSSPHQTGPECIKSSSTNVRPSLLKLPGRKLDKTIYGEQIGGNTVCGTSRIPKLVERRRQMQAVGKPANEAMNARETSSVAAKNGVDKHPSVSSGDRAKLRHSTQVPTRKPNQTTVEVRPKDNENASVNAQSILDDIDSSTAEERQLLQSLEKLNQRLSHVSTPAVVVLESGHQVNQSELHVSAFQNSSSIDTNKNEVDENHLRAAAYGGGTHCKPRQPSSASLRSSSVKRAELSEGIHKARVRVGGATVHDGGRNSSAGGAGKHKIVVKKDLAHLLF</sequence>
<accession>G4Z8B9</accession>
<dbReference type="EMBL" id="JH159153">
    <property type="protein sequence ID" value="EGZ21092.1"/>
    <property type="molecule type" value="Genomic_DNA"/>
</dbReference>